<accession>A0ABT4J928</accession>
<gene>
    <name evidence="1" type="ORF">OU682_15125</name>
</gene>
<organism evidence="1 2">
    <name type="scientific">Paracoccus benzoatiresistens</name>
    <dbReference type="NCBI Taxonomy" id="2997341"/>
    <lineage>
        <taxon>Bacteria</taxon>
        <taxon>Pseudomonadati</taxon>
        <taxon>Pseudomonadota</taxon>
        <taxon>Alphaproteobacteria</taxon>
        <taxon>Rhodobacterales</taxon>
        <taxon>Paracoccaceae</taxon>
        <taxon>Paracoccus</taxon>
    </lineage>
</organism>
<name>A0ABT4J928_9RHOB</name>
<dbReference type="SUPFAM" id="SSF51445">
    <property type="entry name" value="(Trans)glycosidases"/>
    <property type="match status" value="1"/>
</dbReference>
<protein>
    <recommendedName>
        <fullName evidence="3">Beta-glucosidase</fullName>
    </recommendedName>
</protein>
<sequence length="396" mass="44270">MPEPLFKSFLMAGFECASHKPPHGRRLDLTAATAHDRFVLADYVRSREAGMTTVRDGIRWHLIERSPYQYDFGSVLPMVQAARAAGVQVIWDLCHFGWPDDLDVFAPAFIDRFAGLSGAFARLLREEGRDPIYVVPINEPSYLSWAAGEVGHIFPYAVGRGNELKAQLLRAFVAGAAAVRQVDPKARIVVTDPLIQVLAHPDRPDRSEAARLLHDGQYDFRDQLAEAGGGERPILDVIGACYYQFNQWYDCGAAGSSIALAPEDASRRPLALLLEDVHVRYGRPLFVAETSAERQDRAKMARHVLDEVISARRAGIPVNGVCWYPAIDHVGWDDDRPCFHGIWSQADSTGRRHTCRPLWDVWQEYGPTTTDVEPQHVSTKLESKSRTLRVTSDLSL</sequence>
<dbReference type="EMBL" id="JAPTYD010000025">
    <property type="protein sequence ID" value="MCZ0962951.1"/>
    <property type="molecule type" value="Genomic_DNA"/>
</dbReference>
<dbReference type="Gene3D" id="3.20.20.80">
    <property type="entry name" value="Glycosidases"/>
    <property type="match status" value="1"/>
</dbReference>
<reference evidence="1" key="1">
    <citation type="submission" date="2022-12" db="EMBL/GenBank/DDBJ databases">
        <title>Paracoccus sp. EF6 isolated from a lake water.</title>
        <authorList>
            <person name="Liu H."/>
        </authorList>
    </citation>
    <scope>NUCLEOTIDE SEQUENCE</scope>
    <source>
        <strain evidence="1">EF6</strain>
    </source>
</reference>
<dbReference type="Proteomes" id="UP001149822">
    <property type="component" value="Unassembled WGS sequence"/>
</dbReference>
<keyword evidence="2" id="KW-1185">Reference proteome</keyword>
<evidence type="ECO:0008006" key="3">
    <source>
        <dbReference type="Google" id="ProtNLM"/>
    </source>
</evidence>
<dbReference type="InterPro" id="IPR017853">
    <property type="entry name" value="GH"/>
</dbReference>
<evidence type="ECO:0000313" key="1">
    <source>
        <dbReference type="EMBL" id="MCZ0962951.1"/>
    </source>
</evidence>
<evidence type="ECO:0000313" key="2">
    <source>
        <dbReference type="Proteomes" id="UP001149822"/>
    </source>
</evidence>
<dbReference type="RefSeq" id="WP_268942999.1">
    <property type="nucleotide sequence ID" value="NZ_JAPTYD010000025.1"/>
</dbReference>
<proteinExistence type="predicted"/>
<comment type="caution">
    <text evidence="1">The sequence shown here is derived from an EMBL/GenBank/DDBJ whole genome shotgun (WGS) entry which is preliminary data.</text>
</comment>